<feature type="transmembrane region" description="Helical" evidence="6">
    <location>
        <begin position="386"/>
        <end position="411"/>
    </location>
</feature>
<keyword evidence="10" id="KW-1185">Reference proteome</keyword>
<evidence type="ECO:0000313" key="10">
    <source>
        <dbReference type="Proteomes" id="UP000436006"/>
    </source>
</evidence>
<evidence type="ECO:0000313" key="9">
    <source>
        <dbReference type="EMBL" id="MVM33909.1"/>
    </source>
</evidence>
<feature type="domain" description="ABC3 transporter permease C-terminal" evidence="7">
    <location>
        <begin position="686"/>
        <end position="795"/>
    </location>
</feature>
<feature type="domain" description="ABC3 transporter permease C-terminal" evidence="7">
    <location>
        <begin position="298"/>
        <end position="415"/>
    </location>
</feature>
<name>A0A7K1SJB2_9BACT</name>
<evidence type="ECO:0000256" key="5">
    <source>
        <dbReference type="ARBA" id="ARBA00023136"/>
    </source>
</evidence>
<dbReference type="AlphaFoldDB" id="A0A7K1SJB2"/>
<gene>
    <name evidence="9" type="ORF">GO755_27985</name>
</gene>
<proteinExistence type="predicted"/>
<feature type="domain" description="MacB-like periplasmic core" evidence="8">
    <location>
        <begin position="20"/>
        <end position="236"/>
    </location>
</feature>
<protein>
    <submittedName>
        <fullName evidence="9">FtsX-like permease family protein</fullName>
    </submittedName>
</protein>
<keyword evidence="3 6" id="KW-0812">Transmembrane</keyword>
<dbReference type="EMBL" id="WPIN01000013">
    <property type="protein sequence ID" value="MVM33909.1"/>
    <property type="molecule type" value="Genomic_DNA"/>
</dbReference>
<evidence type="ECO:0000256" key="3">
    <source>
        <dbReference type="ARBA" id="ARBA00022692"/>
    </source>
</evidence>
<feature type="transmembrane region" description="Helical" evidence="6">
    <location>
        <begin position="683"/>
        <end position="707"/>
    </location>
</feature>
<feature type="transmembrane region" description="Helical" evidence="6">
    <location>
        <begin position="432"/>
        <end position="455"/>
    </location>
</feature>
<sequence>MSRNYLTVAWRKLQQNRTFSIINVLGLAIGMATCLLISLYILDELRFDRFNIKADRIYRVNTDLKIGEAEHQLATVPDPFGPTFAHDFPQVERQVRFRNYGGYLVRKGAESLKEEGVVFVDSTLFDVFTLPLVAGNPRTALTEPNTVVITESIARKYFGTTQVLGKTLTFNRTEQDKITGVIRDIPTTSHFRFDFFRSMLSIDEAKQGNWLGFNFTTYLLLKKGTQPSSLVAQLRTFTDRYASPALQKWGGTDLKGFEKTGGYIRYSLMPLTDIHLRSDRISELAPNSDIRYVLMFGAMALFILLIACVNFMNLSTAQSAGRAKEVGMRKVLGSMHWQLIGQFLIESMLMSGLALVVAIGLGVVLLPYFNTLANKTIHLVAPDQLMLLPALLGFALLVGLLAGSYPAFFLARFQPIKVLKGAVQSGARKSRLRNGLVVFQFATSLVIIIGTFVIYAQLNFIRSQKVGFDKDQVLLIKDANALGTQVAAFRNEVGQLPGVVTGTTTGFFPVDGWGQNSEAFFPEGVKEAEKALKMEIWNVDADYLPTLGIKLTEGRNFSKQLSTDSSAILINEAAARLLGYRSPINHTIERKRSAKRTDTYTIIGVVKDFNFQSLRQSVGPLILHLDKSEQGIGFKLATRDVAGVVANIEAKWKTMAGGQPFSYSFLDESFDRMYRSEQRVGQVFVSFAALAILIACLGLFGLSAFTAERRTKEIGVRKVLGASTGSIVGLLSKDFLKLVLIAIGIASPVAWYAMNRWLQNFAYKIDIGWWIFVLAGLLTLAIALLTVSFQSIKAALVNPVKSLRSE</sequence>
<keyword evidence="4 6" id="KW-1133">Transmembrane helix</keyword>
<dbReference type="Pfam" id="PF12704">
    <property type="entry name" value="MacB_PCD"/>
    <property type="match status" value="2"/>
</dbReference>
<comment type="caution">
    <text evidence="9">The sequence shown here is derived from an EMBL/GenBank/DDBJ whole genome shotgun (WGS) entry which is preliminary data.</text>
</comment>
<feature type="transmembrane region" description="Helical" evidence="6">
    <location>
        <begin position="292"/>
        <end position="314"/>
    </location>
</feature>
<dbReference type="Pfam" id="PF02687">
    <property type="entry name" value="FtsX"/>
    <property type="match status" value="2"/>
</dbReference>
<dbReference type="GO" id="GO:0022857">
    <property type="term" value="F:transmembrane transporter activity"/>
    <property type="evidence" value="ECO:0007669"/>
    <property type="project" value="TreeGrafter"/>
</dbReference>
<feature type="transmembrane region" description="Helical" evidence="6">
    <location>
        <begin position="735"/>
        <end position="755"/>
    </location>
</feature>
<dbReference type="Proteomes" id="UP000436006">
    <property type="component" value="Unassembled WGS sequence"/>
</dbReference>
<keyword evidence="5 6" id="KW-0472">Membrane</keyword>
<evidence type="ECO:0000259" key="7">
    <source>
        <dbReference type="Pfam" id="PF02687"/>
    </source>
</evidence>
<dbReference type="InterPro" id="IPR025857">
    <property type="entry name" value="MacB_PCD"/>
</dbReference>
<reference evidence="9 10" key="1">
    <citation type="submission" date="2019-12" db="EMBL/GenBank/DDBJ databases">
        <title>Spirosoma sp. HMF4905 genome sequencing and assembly.</title>
        <authorList>
            <person name="Kang H."/>
            <person name="Cha I."/>
            <person name="Kim H."/>
            <person name="Joh K."/>
        </authorList>
    </citation>
    <scope>NUCLEOTIDE SEQUENCE [LARGE SCALE GENOMIC DNA]</scope>
    <source>
        <strain evidence="9 10">HMF4905</strain>
    </source>
</reference>
<feature type="transmembrane region" description="Helical" evidence="6">
    <location>
        <begin position="767"/>
        <end position="787"/>
    </location>
</feature>
<organism evidence="9 10">
    <name type="scientific">Spirosoma arboris</name>
    <dbReference type="NCBI Taxonomy" id="2682092"/>
    <lineage>
        <taxon>Bacteria</taxon>
        <taxon>Pseudomonadati</taxon>
        <taxon>Bacteroidota</taxon>
        <taxon>Cytophagia</taxon>
        <taxon>Cytophagales</taxon>
        <taxon>Cytophagaceae</taxon>
        <taxon>Spirosoma</taxon>
    </lineage>
</organism>
<keyword evidence="2" id="KW-1003">Cell membrane</keyword>
<dbReference type="PANTHER" id="PTHR30572:SF18">
    <property type="entry name" value="ABC-TYPE MACROLIDE FAMILY EXPORT SYSTEM PERMEASE COMPONENT 2"/>
    <property type="match status" value="1"/>
</dbReference>
<feature type="domain" description="MacB-like periplasmic core" evidence="8">
    <location>
        <begin position="529"/>
        <end position="611"/>
    </location>
</feature>
<accession>A0A7K1SJB2</accession>
<comment type="subcellular location">
    <subcellularLocation>
        <location evidence="1">Cell membrane</location>
        <topology evidence="1">Multi-pass membrane protein</topology>
    </subcellularLocation>
</comment>
<evidence type="ECO:0000256" key="2">
    <source>
        <dbReference type="ARBA" id="ARBA00022475"/>
    </source>
</evidence>
<dbReference type="PANTHER" id="PTHR30572">
    <property type="entry name" value="MEMBRANE COMPONENT OF TRANSPORTER-RELATED"/>
    <property type="match status" value="1"/>
</dbReference>
<evidence type="ECO:0000259" key="8">
    <source>
        <dbReference type="Pfam" id="PF12704"/>
    </source>
</evidence>
<evidence type="ECO:0000256" key="4">
    <source>
        <dbReference type="ARBA" id="ARBA00022989"/>
    </source>
</evidence>
<evidence type="ECO:0000256" key="1">
    <source>
        <dbReference type="ARBA" id="ARBA00004651"/>
    </source>
</evidence>
<feature type="transmembrane region" description="Helical" evidence="6">
    <location>
        <begin position="343"/>
        <end position="366"/>
    </location>
</feature>
<dbReference type="InterPro" id="IPR050250">
    <property type="entry name" value="Macrolide_Exporter_MacB"/>
</dbReference>
<dbReference type="GO" id="GO:0005886">
    <property type="term" value="C:plasma membrane"/>
    <property type="evidence" value="ECO:0007669"/>
    <property type="project" value="UniProtKB-SubCell"/>
</dbReference>
<evidence type="ECO:0000256" key="6">
    <source>
        <dbReference type="SAM" id="Phobius"/>
    </source>
</evidence>
<dbReference type="InterPro" id="IPR003838">
    <property type="entry name" value="ABC3_permease_C"/>
</dbReference>
<feature type="transmembrane region" description="Helical" evidence="6">
    <location>
        <begin position="21"/>
        <end position="42"/>
    </location>
</feature>